<proteinExistence type="predicted"/>
<comment type="caution">
    <text evidence="2">The sequence shown here is derived from an EMBL/GenBank/DDBJ whole genome shotgun (WGS) entry which is preliminary data.</text>
</comment>
<dbReference type="Proteomes" id="UP001480595">
    <property type="component" value="Unassembled WGS sequence"/>
</dbReference>
<name>A0ABR1TS50_9PEZI</name>
<evidence type="ECO:0000313" key="2">
    <source>
        <dbReference type="EMBL" id="KAK8049434.1"/>
    </source>
</evidence>
<dbReference type="EMBL" id="JAQQWL010000011">
    <property type="protein sequence ID" value="KAK8049434.1"/>
    <property type="molecule type" value="Genomic_DNA"/>
</dbReference>
<keyword evidence="3" id="KW-1185">Reference proteome</keyword>
<dbReference type="GeneID" id="92095636"/>
<organism evidence="2 3">
    <name type="scientific">Apiospora phragmitis</name>
    <dbReference type="NCBI Taxonomy" id="2905665"/>
    <lineage>
        <taxon>Eukaryota</taxon>
        <taxon>Fungi</taxon>
        <taxon>Dikarya</taxon>
        <taxon>Ascomycota</taxon>
        <taxon>Pezizomycotina</taxon>
        <taxon>Sordariomycetes</taxon>
        <taxon>Xylariomycetidae</taxon>
        <taxon>Amphisphaeriales</taxon>
        <taxon>Apiosporaceae</taxon>
        <taxon>Apiospora</taxon>
    </lineage>
</organism>
<gene>
    <name evidence="2" type="ORF">PG994_011164</name>
</gene>
<protein>
    <submittedName>
        <fullName evidence="2">Uncharacterized protein</fullName>
    </submittedName>
</protein>
<evidence type="ECO:0000313" key="3">
    <source>
        <dbReference type="Proteomes" id="UP001480595"/>
    </source>
</evidence>
<reference evidence="2 3" key="1">
    <citation type="submission" date="2023-01" db="EMBL/GenBank/DDBJ databases">
        <title>Analysis of 21 Apiospora genomes using comparative genomics revels a genus with tremendous synthesis potential of carbohydrate active enzymes and secondary metabolites.</title>
        <authorList>
            <person name="Sorensen T."/>
        </authorList>
    </citation>
    <scope>NUCLEOTIDE SEQUENCE [LARGE SCALE GENOMIC DNA]</scope>
    <source>
        <strain evidence="2 3">CBS 135458</strain>
    </source>
</reference>
<evidence type="ECO:0000256" key="1">
    <source>
        <dbReference type="SAM" id="MobiDB-lite"/>
    </source>
</evidence>
<feature type="compositionally biased region" description="Basic residues" evidence="1">
    <location>
        <begin position="170"/>
        <end position="187"/>
    </location>
</feature>
<feature type="compositionally biased region" description="Low complexity" evidence="1">
    <location>
        <begin position="157"/>
        <end position="169"/>
    </location>
</feature>
<feature type="region of interest" description="Disordered" evidence="1">
    <location>
        <begin position="142"/>
        <end position="187"/>
    </location>
</feature>
<dbReference type="RefSeq" id="XP_066711683.1">
    <property type="nucleotide sequence ID" value="XM_066862573.1"/>
</dbReference>
<sequence length="187" mass="20881">MPLPRPLRPPFAIILERFRADRSENPDIVVTMSSASTISSSTRPMSRDLHDTGFPESFAARTTSLRHPDANTSPGACISAEDIDPAKTLHRSRRSLLRKHRRTISHGVITAEAAAEYQNDSAVDVNESKDMLVYDDSLRPLSKDSSVSVDRVDSRSVKGASPPSSPAQSSRRRSMFQKWRSHKLERR</sequence>
<accession>A0ABR1TS50</accession>